<evidence type="ECO:0000256" key="2">
    <source>
        <dbReference type="ARBA" id="ARBA00022475"/>
    </source>
</evidence>
<organism evidence="9 10">
    <name type="scientific">Paraburkholderia eburnea</name>
    <dbReference type="NCBI Taxonomy" id="1189126"/>
    <lineage>
        <taxon>Bacteria</taxon>
        <taxon>Pseudomonadati</taxon>
        <taxon>Pseudomonadota</taxon>
        <taxon>Betaproteobacteria</taxon>
        <taxon>Burkholderiales</taxon>
        <taxon>Burkholderiaceae</taxon>
        <taxon>Paraburkholderia</taxon>
    </lineage>
</organism>
<dbReference type="InterPro" id="IPR018076">
    <property type="entry name" value="T2SS_GspF_dom"/>
</dbReference>
<evidence type="ECO:0000256" key="5">
    <source>
        <dbReference type="ARBA" id="ARBA00023136"/>
    </source>
</evidence>
<dbReference type="EMBL" id="PQGA01000011">
    <property type="protein sequence ID" value="POR49358.1"/>
    <property type="molecule type" value="Genomic_DNA"/>
</dbReference>
<name>A0A2S4M3R4_9BURK</name>
<protein>
    <submittedName>
        <fullName evidence="9">Tight adherence protein C</fullName>
    </submittedName>
</protein>
<feature type="domain" description="Type II secretion system protein GspF" evidence="8">
    <location>
        <begin position="210"/>
        <end position="335"/>
    </location>
</feature>
<evidence type="ECO:0000256" key="7">
    <source>
        <dbReference type="SAM" id="Phobius"/>
    </source>
</evidence>
<keyword evidence="4 7" id="KW-1133">Transmembrane helix</keyword>
<feature type="transmembrane region" description="Helical" evidence="7">
    <location>
        <begin position="171"/>
        <end position="190"/>
    </location>
</feature>
<evidence type="ECO:0000256" key="6">
    <source>
        <dbReference type="SAM" id="MobiDB-lite"/>
    </source>
</evidence>
<dbReference type="Pfam" id="PF00482">
    <property type="entry name" value="T2SSF"/>
    <property type="match status" value="1"/>
</dbReference>
<feature type="transmembrane region" description="Helical" evidence="7">
    <location>
        <begin position="320"/>
        <end position="345"/>
    </location>
</feature>
<dbReference type="Proteomes" id="UP000237381">
    <property type="component" value="Unassembled WGS sequence"/>
</dbReference>
<feature type="region of interest" description="Disordered" evidence="6">
    <location>
        <begin position="60"/>
        <end position="98"/>
    </location>
</feature>
<keyword evidence="3 7" id="KW-0812">Transmembrane</keyword>
<proteinExistence type="predicted"/>
<dbReference type="RefSeq" id="WP_103705839.1">
    <property type="nucleotide sequence ID" value="NZ_PQGA01000011.1"/>
</dbReference>
<keyword evidence="5 7" id="KW-0472">Membrane</keyword>
<evidence type="ECO:0000256" key="1">
    <source>
        <dbReference type="ARBA" id="ARBA00004651"/>
    </source>
</evidence>
<gene>
    <name evidence="9" type="ORF">B0G62_11122</name>
</gene>
<dbReference type="AlphaFoldDB" id="A0A2S4M3R4"/>
<dbReference type="PANTHER" id="PTHR35007">
    <property type="entry name" value="INTEGRAL MEMBRANE PROTEIN-RELATED"/>
    <property type="match status" value="1"/>
</dbReference>
<sequence length="353" mass="37963">MNPDVLGVFALLLAAFGVALLAALACQRILASRKSTRTLDQAMARSVSQVSAVSTVSTASAGATNGPANAGRSAQGGGTTSSANPNADAPAGPRKRSGLPGMIDLLGARGVRWLDTPLGKLIVADEDRRLIEQCGYVDPRARGLYCIIRLACAFIVACLGVWYAFASGSKPLVFGCVGLLAGFFVPKLFVQRRAHTRLESVADELPMLVDLLRLLQGVGLSLDQSLQVLINEFRLVLPVLAGEMEIAQRQFVTGRTREQSLHRMSSIYENEDLRAVIRLLVQVDKHGGAVQEPLKQFGDRLRDVRRATLRERIGKLTVRMTGVMVLTLLPALLIVTAGPGMIAVLHSLSQIHR</sequence>
<keyword evidence="10" id="KW-1185">Reference proteome</keyword>
<feature type="transmembrane region" description="Helical" evidence="7">
    <location>
        <begin position="6"/>
        <end position="26"/>
    </location>
</feature>
<evidence type="ECO:0000256" key="4">
    <source>
        <dbReference type="ARBA" id="ARBA00022989"/>
    </source>
</evidence>
<keyword evidence="2" id="KW-1003">Cell membrane</keyword>
<comment type="caution">
    <text evidence="9">The sequence shown here is derived from an EMBL/GenBank/DDBJ whole genome shotgun (WGS) entry which is preliminary data.</text>
</comment>
<reference evidence="9 10" key="1">
    <citation type="submission" date="2018-01" db="EMBL/GenBank/DDBJ databases">
        <title>Genomic Encyclopedia of Type Strains, Phase III (KMG-III): the genomes of soil and plant-associated and newly described type strains.</title>
        <authorList>
            <person name="Whitman W."/>
        </authorList>
    </citation>
    <scope>NUCLEOTIDE SEQUENCE [LARGE SCALE GENOMIC DNA]</scope>
    <source>
        <strain evidence="9 10">JCM 18070</strain>
    </source>
</reference>
<feature type="transmembrane region" description="Helical" evidence="7">
    <location>
        <begin position="146"/>
        <end position="165"/>
    </location>
</feature>
<accession>A0A2S4M3R4</accession>
<evidence type="ECO:0000259" key="8">
    <source>
        <dbReference type="Pfam" id="PF00482"/>
    </source>
</evidence>
<evidence type="ECO:0000313" key="10">
    <source>
        <dbReference type="Proteomes" id="UP000237381"/>
    </source>
</evidence>
<dbReference type="OrthoDB" id="5952202at2"/>
<evidence type="ECO:0000256" key="3">
    <source>
        <dbReference type="ARBA" id="ARBA00022692"/>
    </source>
</evidence>
<comment type="subcellular location">
    <subcellularLocation>
        <location evidence="1">Cell membrane</location>
        <topology evidence="1">Multi-pass membrane protein</topology>
    </subcellularLocation>
</comment>
<dbReference type="GO" id="GO:0005886">
    <property type="term" value="C:plasma membrane"/>
    <property type="evidence" value="ECO:0007669"/>
    <property type="project" value="UniProtKB-SubCell"/>
</dbReference>
<evidence type="ECO:0000313" key="9">
    <source>
        <dbReference type="EMBL" id="POR49358.1"/>
    </source>
</evidence>
<dbReference type="PANTHER" id="PTHR35007:SF2">
    <property type="entry name" value="PILUS ASSEMBLE PROTEIN"/>
    <property type="match status" value="1"/>
</dbReference>